<evidence type="ECO:0000259" key="1">
    <source>
        <dbReference type="Pfam" id="PF05225"/>
    </source>
</evidence>
<evidence type="ECO:0000259" key="2">
    <source>
        <dbReference type="Pfam" id="PF07463"/>
    </source>
</evidence>
<proteinExistence type="predicted"/>
<dbReference type="Gene3D" id="3.90.75.20">
    <property type="match status" value="1"/>
</dbReference>
<dbReference type="Pfam" id="PF13392">
    <property type="entry name" value="HNH_3"/>
    <property type="match status" value="1"/>
</dbReference>
<sequence>MEIWREVIGYEGWYEVSDQGHVRNLRTKKVLAANASAHKRPYYSVTLIRHGHHRKASIHRLVLAAFVGPPPDGYVTNHENGDKRDNRVENLEWVTQRRNVEHAYEHRLRPVGEAHHKAKLTEKQVREIRASGWTPQNHPRKAVSSPKLARKYGVSHPTIQAVLRGTTWRHLL</sequence>
<dbReference type="GO" id="GO:0016788">
    <property type="term" value="F:hydrolase activity, acting on ester bonds"/>
    <property type="evidence" value="ECO:0007669"/>
    <property type="project" value="InterPro"/>
</dbReference>
<name>A0A0F9KH21_9ZZZZ</name>
<feature type="domain" description="NUMOD4" evidence="2">
    <location>
        <begin position="2"/>
        <end position="47"/>
    </location>
</feature>
<dbReference type="InterPro" id="IPR010902">
    <property type="entry name" value="NUMOD4"/>
</dbReference>
<organism evidence="4">
    <name type="scientific">marine sediment metagenome</name>
    <dbReference type="NCBI Taxonomy" id="412755"/>
    <lineage>
        <taxon>unclassified sequences</taxon>
        <taxon>metagenomes</taxon>
        <taxon>ecological metagenomes</taxon>
    </lineage>
</organism>
<dbReference type="AlphaFoldDB" id="A0A0F9KH21"/>
<dbReference type="InterPro" id="IPR044925">
    <property type="entry name" value="His-Me_finger_sf"/>
</dbReference>
<reference evidence="4" key="1">
    <citation type="journal article" date="2015" name="Nature">
        <title>Complex archaea that bridge the gap between prokaryotes and eukaryotes.</title>
        <authorList>
            <person name="Spang A."/>
            <person name="Saw J.H."/>
            <person name="Jorgensen S.L."/>
            <person name="Zaremba-Niedzwiedzka K."/>
            <person name="Martijn J."/>
            <person name="Lind A.E."/>
            <person name="van Eijk R."/>
            <person name="Schleper C."/>
            <person name="Guy L."/>
            <person name="Ettema T.J."/>
        </authorList>
    </citation>
    <scope>NUCLEOTIDE SEQUENCE</scope>
</reference>
<dbReference type="EMBL" id="LAZR01013542">
    <property type="protein sequence ID" value="KKM21473.1"/>
    <property type="molecule type" value="Genomic_DNA"/>
</dbReference>
<gene>
    <name evidence="4" type="ORF">LCGC14_1635040</name>
</gene>
<evidence type="ECO:0000313" key="4">
    <source>
        <dbReference type="EMBL" id="KKM21473.1"/>
    </source>
</evidence>
<protein>
    <recommendedName>
        <fullName evidence="5">HNH nuclease domain-containing protein</fullName>
    </recommendedName>
</protein>
<evidence type="ECO:0000259" key="3">
    <source>
        <dbReference type="Pfam" id="PF13392"/>
    </source>
</evidence>
<dbReference type="SUPFAM" id="SSF54060">
    <property type="entry name" value="His-Me finger endonucleases"/>
    <property type="match status" value="1"/>
</dbReference>
<evidence type="ECO:0008006" key="5">
    <source>
        <dbReference type="Google" id="ProtNLM"/>
    </source>
</evidence>
<accession>A0A0F9KH21</accession>
<feature type="domain" description="HNH nuclease" evidence="3">
    <location>
        <begin position="58"/>
        <end position="99"/>
    </location>
</feature>
<dbReference type="InterPro" id="IPR003615">
    <property type="entry name" value="HNH_nuc"/>
</dbReference>
<dbReference type="InterPro" id="IPR007889">
    <property type="entry name" value="HTH_Psq"/>
</dbReference>
<dbReference type="Pfam" id="PF05225">
    <property type="entry name" value="HTH_psq"/>
    <property type="match status" value="1"/>
</dbReference>
<feature type="domain" description="HTH psq-type" evidence="1">
    <location>
        <begin position="142"/>
        <end position="166"/>
    </location>
</feature>
<comment type="caution">
    <text evidence="4">The sequence shown here is derived from an EMBL/GenBank/DDBJ whole genome shotgun (WGS) entry which is preliminary data.</text>
</comment>
<dbReference type="GO" id="GO:0003677">
    <property type="term" value="F:DNA binding"/>
    <property type="evidence" value="ECO:0007669"/>
    <property type="project" value="InterPro"/>
</dbReference>
<dbReference type="Pfam" id="PF07463">
    <property type="entry name" value="NUMOD4"/>
    <property type="match status" value="1"/>
</dbReference>